<proteinExistence type="predicted"/>
<evidence type="ECO:0000256" key="1">
    <source>
        <dbReference type="ARBA" id="ARBA00004123"/>
    </source>
</evidence>
<dbReference type="Pfam" id="PF20946">
    <property type="entry name" value="Ctf4_C"/>
    <property type="match status" value="1"/>
</dbReference>
<dbReference type="GO" id="GO:0003682">
    <property type="term" value="F:chromatin binding"/>
    <property type="evidence" value="ECO:0007669"/>
    <property type="project" value="TreeGrafter"/>
</dbReference>
<evidence type="ECO:0000256" key="2">
    <source>
        <dbReference type="ARBA" id="ARBA00022574"/>
    </source>
</evidence>
<dbReference type="Pfam" id="PF12341">
    <property type="entry name" value="Mcl1_mid"/>
    <property type="match status" value="1"/>
</dbReference>
<dbReference type="GO" id="GO:0006335">
    <property type="term" value="P:DNA replication-dependent chromatin assembly"/>
    <property type="evidence" value="ECO:0007669"/>
    <property type="project" value="EnsemblFungi"/>
</dbReference>
<protein>
    <submittedName>
        <fullName evidence="10">(Perigord truffle) hypothetical protein</fullName>
    </submittedName>
</protein>
<comment type="subcellular location">
    <subcellularLocation>
        <location evidence="1">Nucleus</location>
    </subcellularLocation>
</comment>
<dbReference type="KEGG" id="tml:GSTUM_00009436001"/>
<dbReference type="GO" id="GO:0006281">
    <property type="term" value="P:DNA repair"/>
    <property type="evidence" value="ECO:0007669"/>
    <property type="project" value="TreeGrafter"/>
</dbReference>
<evidence type="ECO:0000256" key="6">
    <source>
        <dbReference type="SAM" id="MobiDB-lite"/>
    </source>
</evidence>
<dbReference type="RefSeq" id="XP_002840748.1">
    <property type="nucleotide sequence ID" value="XM_002840702.1"/>
</dbReference>
<gene>
    <name evidence="10" type="ORF">GSTUM_00009436001</name>
</gene>
<reference evidence="10 11" key="1">
    <citation type="journal article" date="2010" name="Nature">
        <title>Perigord black truffle genome uncovers evolutionary origins and mechanisms of symbiosis.</title>
        <authorList>
            <person name="Martin F."/>
            <person name="Kohler A."/>
            <person name="Murat C."/>
            <person name="Balestrini R."/>
            <person name="Coutinho P.M."/>
            <person name="Jaillon O."/>
            <person name="Montanini B."/>
            <person name="Morin E."/>
            <person name="Noel B."/>
            <person name="Percudani R."/>
            <person name="Porcel B."/>
            <person name="Rubini A."/>
            <person name="Amicucci A."/>
            <person name="Amselem J."/>
            <person name="Anthouard V."/>
            <person name="Arcioni S."/>
            <person name="Artiguenave F."/>
            <person name="Aury J.M."/>
            <person name="Ballario P."/>
            <person name="Bolchi A."/>
            <person name="Brenna A."/>
            <person name="Brun A."/>
            <person name="Buee M."/>
            <person name="Cantarel B."/>
            <person name="Chevalier G."/>
            <person name="Couloux A."/>
            <person name="Da Silva C."/>
            <person name="Denoeud F."/>
            <person name="Duplessis S."/>
            <person name="Ghignone S."/>
            <person name="Hilselberger B."/>
            <person name="Iotti M."/>
            <person name="Marcais B."/>
            <person name="Mello A."/>
            <person name="Miranda M."/>
            <person name="Pacioni G."/>
            <person name="Quesneville H."/>
            <person name="Riccioni C."/>
            <person name="Ruotolo R."/>
            <person name="Splivallo R."/>
            <person name="Stocchi V."/>
            <person name="Tisserant E."/>
            <person name="Viscomi A.R."/>
            <person name="Zambonelli A."/>
            <person name="Zampieri E."/>
            <person name="Henrissat B."/>
            <person name="Lebrun M.H."/>
            <person name="Paolocci F."/>
            <person name="Bonfante P."/>
            <person name="Ottonello S."/>
            <person name="Wincker P."/>
        </authorList>
    </citation>
    <scope>NUCLEOTIDE SEQUENCE [LARGE SCALE GENOMIC DNA]</scope>
    <source>
        <strain evidence="10 11">Mel28</strain>
    </source>
</reference>
<dbReference type="InterPro" id="IPR022100">
    <property type="entry name" value="WDHD1/CFT4_beta-prop_2nd"/>
</dbReference>
<keyword evidence="2 5" id="KW-0853">WD repeat</keyword>
<dbReference type="InterPro" id="IPR048591">
    <property type="entry name" value="WDHD1/CFT4_hel"/>
</dbReference>
<dbReference type="InterPro" id="IPR036322">
    <property type="entry name" value="WD40_repeat_dom_sf"/>
</dbReference>
<dbReference type="PROSITE" id="PS00678">
    <property type="entry name" value="WD_REPEATS_1"/>
    <property type="match status" value="1"/>
</dbReference>
<dbReference type="SUPFAM" id="SSF50978">
    <property type="entry name" value="WD40 repeat-like"/>
    <property type="match status" value="1"/>
</dbReference>
<dbReference type="InterPro" id="IPR057646">
    <property type="entry name" value="WD40_WDHD1_1st"/>
</dbReference>
<dbReference type="AlphaFoldDB" id="D5GK96"/>
<dbReference type="PROSITE" id="PS50082">
    <property type="entry name" value="WD_REPEATS_2"/>
    <property type="match status" value="2"/>
</dbReference>
<evidence type="ECO:0000259" key="8">
    <source>
        <dbReference type="Pfam" id="PF20946"/>
    </source>
</evidence>
<dbReference type="GO" id="GO:0000792">
    <property type="term" value="C:heterochromatin"/>
    <property type="evidence" value="ECO:0007669"/>
    <property type="project" value="EnsemblFungi"/>
</dbReference>
<dbReference type="OMA" id="RYAHTNG"/>
<dbReference type="Pfam" id="PF24817">
    <property type="entry name" value="WD40_WDHD1_1st"/>
    <property type="match status" value="1"/>
</dbReference>
<dbReference type="InParanoid" id="D5GK96"/>
<accession>D5GK96</accession>
<dbReference type="PROSITE" id="PS50294">
    <property type="entry name" value="WD_REPEATS_REGION"/>
    <property type="match status" value="1"/>
</dbReference>
<evidence type="ECO:0000259" key="7">
    <source>
        <dbReference type="Pfam" id="PF12341"/>
    </source>
</evidence>
<feature type="repeat" description="WD" evidence="5">
    <location>
        <begin position="135"/>
        <end position="176"/>
    </location>
</feature>
<dbReference type="Gene3D" id="2.130.10.10">
    <property type="entry name" value="YVTN repeat-like/Quinoprotein amine dehydrogenase"/>
    <property type="match status" value="2"/>
</dbReference>
<dbReference type="PANTHER" id="PTHR19932">
    <property type="entry name" value="WD REPEAT AND HMG-BOX DNA BINDING PROTEIN"/>
    <property type="match status" value="1"/>
</dbReference>
<dbReference type="InterPro" id="IPR019775">
    <property type="entry name" value="WD40_repeat_CS"/>
</dbReference>
<dbReference type="GO" id="GO:1903461">
    <property type="term" value="P:Okazaki fragment processing involved in mitotic DNA replication"/>
    <property type="evidence" value="ECO:0007669"/>
    <property type="project" value="EnsemblFungi"/>
</dbReference>
<evidence type="ECO:0000256" key="5">
    <source>
        <dbReference type="PROSITE-ProRule" id="PRU00221"/>
    </source>
</evidence>
<keyword evidence="4" id="KW-0539">Nucleus</keyword>
<feature type="domain" description="WDHD1/CFT4 helical bundle" evidence="8">
    <location>
        <begin position="725"/>
        <end position="823"/>
    </location>
</feature>
<dbReference type="PANTHER" id="PTHR19932:SF10">
    <property type="entry name" value="WD REPEAT AND HMG-BOX DNA-BINDING PROTEIN 1"/>
    <property type="match status" value="1"/>
</dbReference>
<dbReference type="InterPro" id="IPR015943">
    <property type="entry name" value="WD40/YVTN_repeat-like_dom_sf"/>
</dbReference>
<dbReference type="HOGENOM" id="CLU_004219_2_1_1"/>
<dbReference type="Proteomes" id="UP000006911">
    <property type="component" value="Unassembled WGS sequence"/>
</dbReference>
<evidence type="ECO:0000256" key="3">
    <source>
        <dbReference type="ARBA" id="ARBA00022737"/>
    </source>
</evidence>
<evidence type="ECO:0000256" key="4">
    <source>
        <dbReference type="ARBA" id="ARBA00023242"/>
    </source>
</evidence>
<dbReference type="InterPro" id="IPR001680">
    <property type="entry name" value="WD40_rpt"/>
</dbReference>
<name>D5GK96_TUBMM</name>
<feature type="domain" description="WDHD1 first WD40" evidence="9">
    <location>
        <begin position="11"/>
        <end position="297"/>
    </location>
</feature>
<dbReference type="EMBL" id="FN430337">
    <property type="protein sequence ID" value="CAZ84939.1"/>
    <property type="molecule type" value="Genomic_DNA"/>
</dbReference>
<dbReference type="GO" id="GO:0043596">
    <property type="term" value="C:nuclear replication fork"/>
    <property type="evidence" value="ECO:0007669"/>
    <property type="project" value="EnsemblFungi"/>
</dbReference>
<dbReference type="FunCoup" id="D5GK96">
    <property type="interactions" value="334"/>
</dbReference>
<evidence type="ECO:0000313" key="11">
    <source>
        <dbReference type="Proteomes" id="UP000006911"/>
    </source>
</evidence>
<dbReference type="STRING" id="656061.D5GK96"/>
<evidence type="ECO:0000259" key="9">
    <source>
        <dbReference type="Pfam" id="PF24817"/>
    </source>
</evidence>
<sequence>MATTQQRIVPRYAHTAGRTSLAYSWDGKYLITVGSNEVIRKFTVGSEDEPVTIDDALGRNVAVAASNESFITCSESGTISLFSMATDTLKQLLVRCTLSSRDIALSPDGDWVAVASDETIVKVVNVEDNHKIMNLRSQSQSVKHVAFHPTGNYLAVSCVDGVIYIYSLSTEEPELVKKVDGIIKAVDAESEICSKVSWHPDGRAFAAQTPTRDIIVVDRAKWETHKAFASGHAGDITDFAWSPNGAFLASAGTDGKLVIWETEEQTIIAKYDYRHIVSLAWHPKHNSISFTTSRGELYTLPNAVPDDRAFRLKLTTRLAPLLNDSGPSTVLENRSMPPPPRKRASSVDSLDDILGGGIDDDLDDFIIDDDGAGYLEPKKNRKRGNEHLDPIVHGPKRPAYGMAMWSPEIHEPFQPGSTPWKGKRRYLCLNLIGFVWTVDQDTHHTVTVEFYDRDSYRDFHLADPYLYDKACLNESGTLFSCQPKDENPAAIFYRPHETWATRVDWRTSLPRGEEIVSIALSQSYIVVCTSRGYVRVFTLFGVPFRVYRQKHTPFVACASWRDYIFVMGNGAVGADGKTQLTYSIENVKRDETLQCSDVVALPPDGEAKNVFFSSDGDPVIYDSEGVLLVLARWRRRGEAKWIPLLDTKALDRLVGGRKEETYWPVAVAQNKFHCIILKGGEKHPYFPRPLLSEFDFKIPLSTNSIADSTTTTEGGATPAPNTDVLEETYVRESILLDLREELGVYTTTDEQGAMEMTKCVNAIDKALLQLLGLECQSEDYGPKALEICGLFRRKRTLELAIKVAVRFNQGVLAEKIGELRDRMEIEER</sequence>
<feature type="repeat" description="WD" evidence="5">
    <location>
        <begin position="229"/>
        <end position="270"/>
    </location>
</feature>
<evidence type="ECO:0000313" key="10">
    <source>
        <dbReference type="EMBL" id="CAZ84939.1"/>
    </source>
</evidence>
<feature type="region of interest" description="Disordered" evidence="6">
    <location>
        <begin position="325"/>
        <end position="348"/>
    </location>
</feature>
<organism evidence="10 11">
    <name type="scientific">Tuber melanosporum (strain Mel28)</name>
    <name type="common">Perigord black truffle</name>
    <dbReference type="NCBI Taxonomy" id="656061"/>
    <lineage>
        <taxon>Eukaryota</taxon>
        <taxon>Fungi</taxon>
        <taxon>Dikarya</taxon>
        <taxon>Ascomycota</taxon>
        <taxon>Pezizomycotina</taxon>
        <taxon>Pezizomycetes</taxon>
        <taxon>Pezizales</taxon>
        <taxon>Tuberaceae</taxon>
        <taxon>Tuber</taxon>
    </lineage>
</organism>
<dbReference type="SUPFAM" id="SSF82171">
    <property type="entry name" value="DPP6 N-terminal domain-like"/>
    <property type="match status" value="1"/>
</dbReference>
<dbReference type="GeneID" id="9184868"/>
<dbReference type="SMART" id="SM00320">
    <property type="entry name" value="WD40"/>
    <property type="match status" value="7"/>
</dbReference>
<keyword evidence="3" id="KW-0677">Repeat</keyword>
<dbReference type="eggNOG" id="KOG1274">
    <property type="taxonomic scope" value="Eukaryota"/>
</dbReference>
<feature type="domain" description="WDHD1/CFT4 second beta-propeller" evidence="7">
    <location>
        <begin position="411"/>
        <end position="700"/>
    </location>
</feature>
<keyword evidence="11" id="KW-1185">Reference proteome</keyword>
<dbReference type="GO" id="GO:0005654">
    <property type="term" value="C:nucleoplasm"/>
    <property type="evidence" value="ECO:0007669"/>
    <property type="project" value="EnsemblFungi"/>
</dbReference>